<sequence>MSDNPLVADLDDVEANKPPTTDISIVDSFTGLATAIESGNWIDSAVAGIGAGLEVASMAIDPFGSLASMGVGWIMEQVEPLKEALDSLAGNPDLVESHAMTWENIANELFAMSEEMAAMVESDVSEWEGEAADNYKEMGEGNAAVLAGVGSTALSLATSTRGAGELVTMVRDFVRDFIAECVGSLVSWLAQVALTAGIGAAWVAPQAAAKITMWVGRIFGWLMGLVTSITALIDLLNG</sequence>
<dbReference type="EMBL" id="JBHSDK010000028">
    <property type="protein sequence ID" value="MFC4337060.1"/>
    <property type="molecule type" value="Genomic_DNA"/>
</dbReference>
<keyword evidence="1" id="KW-0812">Transmembrane</keyword>
<keyword evidence="3" id="KW-1185">Reference proteome</keyword>
<feature type="transmembrane region" description="Helical" evidence="1">
    <location>
        <begin position="211"/>
        <end position="233"/>
    </location>
</feature>
<dbReference type="Proteomes" id="UP001595823">
    <property type="component" value="Unassembled WGS sequence"/>
</dbReference>
<dbReference type="SUPFAM" id="SSF140453">
    <property type="entry name" value="EsxAB dimer-like"/>
    <property type="match status" value="1"/>
</dbReference>
<accession>A0ABV8U2Q6</accession>
<keyword evidence="1" id="KW-1133">Transmembrane helix</keyword>
<organism evidence="2 3">
    <name type="scientific">Salininema proteolyticum</name>
    <dbReference type="NCBI Taxonomy" id="1607685"/>
    <lineage>
        <taxon>Bacteria</taxon>
        <taxon>Bacillati</taxon>
        <taxon>Actinomycetota</taxon>
        <taxon>Actinomycetes</taxon>
        <taxon>Glycomycetales</taxon>
        <taxon>Glycomycetaceae</taxon>
        <taxon>Salininema</taxon>
    </lineage>
</organism>
<dbReference type="RefSeq" id="WP_380623627.1">
    <property type="nucleotide sequence ID" value="NZ_JBHSDK010000028.1"/>
</dbReference>
<keyword evidence="1" id="KW-0472">Membrane</keyword>
<comment type="caution">
    <text evidence="2">The sequence shown here is derived from an EMBL/GenBank/DDBJ whole genome shotgun (WGS) entry which is preliminary data.</text>
</comment>
<protein>
    <submittedName>
        <fullName evidence="2">WXG100 family type VII secretion target</fullName>
    </submittedName>
</protein>
<proteinExistence type="predicted"/>
<evidence type="ECO:0000256" key="1">
    <source>
        <dbReference type="SAM" id="Phobius"/>
    </source>
</evidence>
<dbReference type="InterPro" id="IPR036689">
    <property type="entry name" value="ESAT-6-like_sf"/>
</dbReference>
<feature type="transmembrane region" description="Helical" evidence="1">
    <location>
        <begin position="185"/>
        <end position="204"/>
    </location>
</feature>
<evidence type="ECO:0000313" key="3">
    <source>
        <dbReference type="Proteomes" id="UP001595823"/>
    </source>
</evidence>
<reference evidence="3" key="1">
    <citation type="journal article" date="2019" name="Int. J. Syst. Evol. Microbiol.">
        <title>The Global Catalogue of Microorganisms (GCM) 10K type strain sequencing project: providing services to taxonomists for standard genome sequencing and annotation.</title>
        <authorList>
            <consortium name="The Broad Institute Genomics Platform"/>
            <consortium name="The Broad Institute Genome Sequencing Center for Infectious Disease"/>
            <person name="Wu L."/>
            <person name="Ma J."/>
        </authorList>
    </citation>
    <scope>NUCLEOTIDE SEQUENCE [LARGE SCALE GENOMIC DNA]</scope>
    <source>
        <strain evidence="3">IBRC-M 10908</strain>
    </source>
</reference>
<gene>
    <name evidence="2" type="ORF">ACFPET_17795</name>
</gene>
<name>A0ABV8U2Q6_9ACTN</name>
<evidence type="ECO:0000313" key="2">
    <source>
        <dbReference type="EMBL" id="MFC4337060.1"/>
    </source>
</evidence>